<sequence>MKLLIVALFLQGLVQTMGQAQAPAPGPAGPTNVTAILSKAGQFTMFVKLLESTQEADQINNQLNNSNSGLTIFAPPDNAFSSLKSGLLNSLSDQQKVQLVQFHILSDYVAQSEFQTASNPLRTQAGNSNDGEYPLNVTTSGNQVNITTGVVNTTVSNSIYSDGQLAVYQVDQVLLPLAFFRTPAPAPAPEGGKPKKGAKAADTSDDNTDDSTDTSGASELVKFRLSKVVFAISLAAASIYMECWVDLLQYRWIILICDVWFGVSVAPLSYHIFLGSIEVETISHALFEFGNAKLVWEHYDLAALIHDAPNDCVHPSCCGGLTRWKGYGQESHGLVEDYGIYNVRVRGLQDSGLNQLSLSSWIAPPAGMVKLNIDAQME</sequence>
<evidence type="ECO:0000256" key="6">
    <source>
        <dbReference type="ARBA" id="ARBA00022974"/>
    </source>
</evidence>
<keyword evidence="5 11" id="KW-0732">Signal</keyword>
<dbReference type="Gene3D" id="2.30.180.10">
    <property type="entry name" value="FAS1 domain"/>
    <property type="match status" value="1"/>
</dbReference>
<feature type="compositionally biased region" description="Acidic residues" evidence="10">
    <location>
        <begin position="203"/>
        <end position="212"/>
    </location>
</feature>
<evidence type="ECO:0000313" key="13">
    <source>
        <dbReference type="EnsemblPlants" id="AUR62040052-RA:cds"/>
    </source>
</evidence>
<dbReference type="InterPro" id="IPR000782">
    <property type="entry name" value="FAS1_domain"/>
</dbReference>
<dbReference type="Gramene" id="AUR62040052-RA">
    <property type="protein sequence ID" value="AUR62040052-RA:cds"/>
    <property type="gene ID" value="AUR62040052"/>
</dbReference>
<evidence type="ECO:0000313" key="14">
    <source>
        <dbReference type="Proteomes" id="UP000596660"/>
    </source>
</evidence>
<dbReference type="InterPro" id="IPR045003">
    <property type="entry name" value="FLA_A"/>
</dbReference>
<accession>A0A803N3Y1</accession>
<dbReference type="PANTHER" id="PTHR32077">
    <property type="entry name" value="FASCICLIN-LIKE ARABINOGALACTAN PROTEIN"/>
    <property type="match status" value="1"/>
</dbReference>
<protein>
    <recommendedName>
        <fullName evidence="12">FAS1 domain-containing protein</fullName>
    </recommendedName>
</protein>
<dbReference type="InterPro" id="IPR036378">
    <property type="entry name" value="FAS1_dom_sf"/>
</dbReference>
<feature type="domain" description="FAS1" evidence="12">
    <location>
        <begin position="30"/>
        <end position="174"/>
    </location>
</feature>
<reference evidence="13" key="2">
    <citation type="submission" date="2021-03" db="UniProtKB">
        <authorList>
            <consortium name="EnsemblPlants"/>
        </authorList>
    </citation>
    <scope>IDENTIFICATION</scope>
</reference>
<dbReference type="GO" id="GO:0098552">
    <property type="term" value="C:side of membrane"/>
    <property type="evidence" value="ECO:0007669"/>
    <property type="project" value="UniProtKB-KW"/>
</dbReference>
<evidence type="ECO:0000256" key="2">
    <source>
        <dbReference type="ARBA" id="ARBA00007843"/>
    </source>
</evidence>
<comment type="subcellular location">
    <subcellularLocation>
        <location evidence="1">Cell membrane</location>
        <topology evidence="1">Lipid-anchor</topology>
        <topology evidence="1">GPI-anchor</topology>
    </subcellularLocation>
</comment>
<dbReference type="FunFam" id="2.30.180.10:FF:000006">
    <property type="entry name" value="Fasciclin-like arabinogalactan protein 11"/>
    <property type="match status" value="1"/>
</dbReference>
<dbReference type="Pfam" id="PF02469">
    <property type="entry name" value="Fasciclin"/>
    <property type="match status" value="1"/>
</dbReference>
<dbReference type="GO" id="GO:0005886">
    <property type="term" value="C:plasma membrane"/>
    <property type="evidence" value="ECO:0007669"/>
    <property type="project" value="UniProtKB-SubCell"/>
</dbReference>
<dbReference type="Proteomes" id="UP000596660">
    <property type="component" value="Unplaced"/>
</dbReference>
<dbReference type="AlphaFoldDB" id="A0A803N3Y1"/>
<comment type="similarity">
    <text evidence="2">Belongs to the fasciclin-like AGP family.</text>
</comment>
<dbReference type="SUPFAM" id="SSF82153">
    <property type="entry name" value="FAS1 domain"/>
    <property type="match status" value="1"/>
</dbReference>
<keyword evidence="8" id="KW-0325">Glycoprotein</keyword>
<evidence type="ECO:0000256" key="10">
    <source>
        <dbReference type="SAM" id="MobiDB-lite"/>
    </source>
</evidence>
<evidence type="ECO:0000256" key="4">
    <source>
        <dbReference type="ARBA" id="ARBA00022622"/>
    </source>
</evidence>
<keyword evidence="6" id="KW-0654">Proteoglycan</keyword>
<keyword evidence="7" id="KW-0472">Membrane</keyword>
<evidence type="ECO:0000256" key="1">
    <source>
        <dbReference type="ARBA" id="ARBA00004609"/>
    </source>
</evidence>
<proteinExistence type="inferred from homology"/>
<keyword evidence="14" id="KW-1185">Reference proteome</keyword>
<evidence type="ECO:0000256" key="11">
    <source>
        <dbReference type="SAM" id="SignalP"/>
    </source>
</evidence>
<feature type="region of interest" description="Disordered" evidence="10">
    <location>
        <begin position="186"/>
        <end position="215"/>
    </location>
</feature>
<dbReference type="PROSITE" id="PS50213">
    <property type="entry name" value="FAS1"/>
    <property type="match status" value="1"/>
</dbReference>
<feature type="signal peptide" evidence="11">
    <location>
        <begin position="1"/>
        <end position="18"/>
    </location>
</feature>
<organism evidence="13 14">
    <name type="scientific">Chenopodium quinoa</name>
    <name type="common">Quinoa</name>
    <dbReference type="NCBI Taxonomy" id="63459"/>
    <lineage>
        <taxon>Eukaryota</taxon>
        <taxon>Viridiplantae</taxon>
        <taxon>Streptophyta</taxon>
        <taxon>Embryophyta</taxon>
        <taxon>Tracheophyta</taxon>
        <taxon>Spermatophyta</taxon>
        <taxon>Magnoliopsida</taxon>
        <taxon>eudicotyledons</taxon>
        <taxon>Gunneridae</taxon>
        <taxon>Pentapetalae</taxon>
        <taxon>Caryophyllales</taxon>
        <taxon>Chenopodiaceae</taxon>
        <taxon>Chenopodioideae</taxon>
        <taxon>Atripliceae</taxon>
        <taxon>Chenopodium</taxon>
    </lineage>
</organism>
<dbReference type="EnsemblPlants" id="AUR62040052-RA">
    <property type="protein sequence ID" value="AUR62040052-RA:cds"/>
    <property type="gene ID" value="AUR62040052"/>
</dbReference>
<keyword evidence="3" id="KW-1003">Cell membrane</keyword>
<evidence type="ECO:0000256" key="9">
    <source>
        <dbReference type="ARBA" id="ARBA00024686"/>
    </source>
</evidence>
<reference evidence="13" key="1">
    <citation type="journal article" date="2017" name="Nature">
        <title>The genome of Chenopodium quinoa.</title>
        <authorList>
            <person name="Jarvis D.E."/>
            <person name="Ho Y.S."/>
            <person name="Lightfoot D.J."/>
            <person name="Schmoeckel S.M."/>
            <person name="Li B."/>
            <person name="Borm T.J.A."/>
            <person name="Ohyanagi H."/>
            <person name="Mineta K."/>
            <person name="Michell C.T."/>
            <person name="Saber N."/>
            <person name="Kharbatia N.M."/>
            <person name="Rupper R.R."/>
            <person name="Sharp A.R."/>
            <person name="Dally N."/>
            <person name="Boughton B.A."/>
            <person name="Woo Y.H."/>
            <person name="Gao G."/>
            <person name="Schijlen E.G.W.M."/>
            <person name="Guo X."/>
            <person name="Momin A.A."/>
            <person name="Negrao S."/>
            <person name="Al-Babili S."/>
            <person name="Gehring C."/>
            <person name="Roessner U."/>
            <person name="Jung C."/>
            <person name="Murphy K."/>
            <person name="Arold S.T."/>
            <person name="Gojobori T."/>
            <person name="van der Linden C.G."/>
            <person name="van Loo E.N."/>
            <person name="Jellen E.N."/>
            <person name="Maughan P.J."/>
            <person name="Tester M."/>
        </authorList>
    </citation>
    <scope>NUCLEOTIDE SEQUENCE [LARGE SCALE GENOMIC DNA]</scope>
    <source>
        <strain evidence="13">cv. PI 614886</strain>
    </source>
</reference>
<dbReference type="SMART" id="SM00554">
    <property type="entry name" value="FAS1"/>
    <property type="match status" value="1"/>
</dbReference>
<keyword evidence="4" id="KW-0336">GPI-anchor</keyword>
<keyword evidence="4" id="KW-0449">Lipoprotein</keyword>
<evidence type="ECO:0000256" key="8">
    <source>
        <dbReference type="ARBA" id="ARBA00023180"/>
    </source>
</evidence>
<comment type="function">
    <text evidence="9">May be a cell surface adhesion protein.</text>
</comment>
<evidence type="ECO:0000256" key="3">
    <source>
        <dbReference type="ARBA" id="ARBA00022475"/>
    </source>
</evidence>
<name>A0A803N3Y1_CHEQI</name>
<evidence type="ECO:0000256" key="5">
    <source>
        <dbReference type="ARBA" id="ARBA00022729"/>
    </source>
</evidence>
<evidence type="ECO:0000256" key="7">
    <source>
        <dbReference type="ARBA" id="ARBA00023136"/>
    </source>
</evidence>
<dbReference type="PANTHER" id="PTHR32077:SF65">
    <property type="entry name" value="FASCICLIN-LIKE ARABINOGALACTAN PROTEIN 11"/>
    <property type="match status" value="1"/>
</dbReference>
<feature type="chain" id="PRO_5031242226" description="FAS1 domain-containing protein" evidence="11">
    <location>
        <begin position="19"/>
        <end position="378"/>
    </location>
</feature>
<evidence type="ECO:0000259" key="12">
    <source>
        <dbReference type="PROSITE" id="PS50213"/>
    </source>
</evidence>
<dbReference type="GO" id="GO:0009834">
    <property type="term" value="P:plant-type secondary cell wall biogenesis"/>
    <property type="evidence" value="ECO:0007669"/>
    <property type="project" value="UniProtKB-ARBA"/>
</dbReference>